<keyword evidence="7 14" id="KW-0732">Signal</keyword>
<feature type="disulfide bond" description="Interchain" evidence="15">
    <location>
        <position position="344"/>
    </location>
</feature>
<dbReference type="SMART" id="SM00204">
    <property type="entry name" value="TGFB"/>
    <property type="match status" value="1"/>
</dbReference>
<sequence>MRLVCLALACLTALCLAVGIASGLSTCKTLDLELVKKKRIEAIRGQILSKLRMPKEPEEEQEEAEIPAGVLSIYNSTLELIEEQKQQPDPGTRMLDEEDYFAKVINKFDMKDNTTKLIMFDMNEVRSKIGDYHLLSSAELRLLIKKANMPPGDDQRLEFYSLQGEHRLYLGSRFITNAWQSRWLSFDITPTLKGWLNGKEEEQGFEVKLHCGCGKPEDKFLFEISGLPKGCRGDKCVLQKNMKRPHILTMSIPQNQSSLLTSSRKKRQTSTADTYTDQTENCVVRNLYIDFRKDLGWKWIHKPKGYHANYCMGSCTYIWNAENKYSQILALYRQHNPGASAQPCCVPEAHDPLPILYYVGRQPKVEQLSNMIVNSCKCS</sequence>
<evidence type="ECO:0000256" key="2">
    <source>
        <dbReference type="ARBA" id="ARBA00004498"/>
    </source>
</evidence>
<evidence type="ECO:0000256" key="14">
    <source>
        <dbReference type="PIRNR" id="PIRNR001787"/>
    </source>
</evidence>
<evidence type="ECO:0000256" key="13">
    <source>
        <dbReference type="ARBA" id="ARBA00065283"/>
    </source>
</evidence>
<comment type="function">
    <text evidence="1">Transforming growth factor beta-1 proprotein: Precursor of the Latency-associated peptide (LAP) and Transforming growth factor beta-1 (TGF-beta-1) chains, which constitute the regulatory and active subunit of TGF-beta-1, respectively.</text>
</comment>
<evidence type="ECO:0000256" key="9">
    <source>
        <dbReference type="ARBA" id="ARBA00023157"/>
    </source>
</evidence>
<keyword evidence="8 14" id="KW-0339">Growth factor</keyword>
<keyword evidence="19" id="KW-1185">Reference proteome</keyword>
<dbReference type="Proteomes" id="UP001557470">
    <property type="component" value="Unassembled WGS sequence"/>
</dbReference>
<evidence type="ECO:0000256" key="7">
    <source>
        <dbReference type="ARBA" id="ARBA00022729"/>
    </source>
</evidence>
<protein>
    <recommendedName>
        <fullName evidence="14">Transforming growth factor beta</fullName>
    </recommendedName>
</protein>
<feature type="disulfide bond" evidence="15">
    <location>
        <begin position="315"/>
        <end position="378"/>
    </location>
</feature>
<gene>
    <name evidence="18" type="ORF">UPYG_G00193890</name>
</gene>
<dbReference type="CDD" id="cd19384">
    <property type="entry name" value="TGF_beta_TGFB1"/>
    <property type="match status" value="1"/>
</dbReference>
<dbReference type="InterPro" id="IPR017948">
    <property type="entry name" value="TGFb_CS"/>
</dbReference>
<organism evidence="18 19">
    <name type="scientific">Umbra pygmaea</name>
    <name type="common">Eastern mudminnow</name>
    <dbReference type="NCBI Taxonomy" id="75934"/>
    <lineage>
        <taxon>Eukaryota</taxon>
        <taxon>Metazoa</taxon>
        <taxon>Chordata</taxon>
        <taxon>Craniata</taxon>
        <taxon>Vertebrata</taxon>
        <taxon>Euteleostomi</taxon>
        <taxon>Actinopterygii</taxon>
        <taxon>Neopterygii</taxon>
        <taxon>Teleostei</taxon>
        <taxon>Protacanthopterygii</taxon>
        <taxon>Esociformes</taxon>
        <taxon>Umbridae</taxon>
        <taxon>Umbra</taxon>
    </lineage>
</organism>
<dbReference type="InterPro" id="IPR001111">
    <property type="entry name" value="TGF-b_propeptide"/>
</dbReference>
<evidence type="ECO:0000259" key="17">
    <source>
        <dbReference type="PROSITE" id="PS51362"/>
    </source>
</evidence>
<dbReference type="GO" id="GO:0005615">
    <property type="term" value="C:extracellular space"/>
    <property type="evidence" value="ECO:0007669"/>
    <property type="project" value="UniProtKB-UniRule"/>
</dbReference>
<dbReference type="EMBL" id="JAGEUA010000006">
    <property type="protein sequence ID" value="KAL0972720.1"/>
    <property type="molecule type" value="Genomic_DNA"/>
</dbReference>
<dbReference type="SUPFAM" id="SSF57501">
    <property type="entry name" value="Cystine-knot cytokines"/>
    <property type="match status" value="1"/>
</dbReference>
<keyword evidence="9 15" id="KW-1015">Disulfide bond</keyword>
<comment type="subunit">
    <text evidence="13">Latency-associated peptide: Homodimer; disulfide-linked. Latency-associated peptide: Interacts with Transforming growth factor beta-1 (TGF-beta-1) chain; interaction is non-covalent and maintains (TGF-beta-1) in a latent state; each Latency-associated peptide (LAP) monomer interacts with TGF-beta-1 in the other monomer. Transforming growth factor beta-1: Homodimer; disulfide-linked. Transforming growth factor beta-1: Interacts with TGF-beta receptors (tgfbr1 and tgfbr2), leading to signal transduction. Interacts with EFEMP2.</text>
</comment>
<dbReference type="GO" id="GO:0008083">
    <property type="term" value="F:growth factor activity"/>
    <property type="evidence" value="ECO:0007669"/>
    <property type="project" value="UniProtKB-UniRule"/>
</dbReference>
<feature type="domain" description="TGF-beta family profile" evidence="17">
    <location>
        <begin position="264"/>
        <end position="379"/>
    </location>
</feature>
<evidence type="ECO:0000256" key="15">
    <source>
        <dbReference type="PIRSR" id="PIRSR001787-1"/>
    </source>
</evidence>
<dbReference type="InterPro" id="IPR016319">
    <property type="entry name" value="TGF-beta"/>
</dbReference>
<keyword evidence="11 14" id="KW-0497">Mitogen</keyword>
<feature type="disulfide bond" evidence="15">
    <location>
        <begin position="282"/>
        <end position="345"/>
    </location>
</feature>
<dbReference type="Gene3D" id="2.10.90.10">
    <property type="entry name" value="Cystine-knot cytokines"/>
    <property type="match status" value="1"/>
</dbReference>
<evidence type="ECO:0000256" key="11">
    <source>
        <dbReference type="ARBA" id="ARBA00023246"/>
    </source>
</evidence>
<dbReference type="InterPro" id="IPR029034">
    <property type="entry name" value="Cystine-knot_cytokine"/>
</dbReference>
<dbReference type="FunFam" id="2.10.90.10:FF:000004">
    <property type="entry name" value="Transforming growth factor beta"/>
    <property type="match status" value="1"/>
</dbReference>
<feature type="chain" id="PRO_5044536754" description="Transforming growth factor beta" evidence="14">
    <location>
        <begin position="18"/>
        <end position="379"/>
    </location>
</feature>
<comment type="subunit">
    <text evidence="14">Homodimer; disulfide-linked.</text>
</comment>
<keyword evidence="5" id="KW-0272">Extracellular matrix</keyword>
<evidence type="ECO:0000256" key="8">
    <source>
        <dbReference type="ARBA" id="ARBA00023030"/>
    </source>
</evidence>
<dbReference type="Pfam" id="PF00019">
    <property type="entry name" value="TGF_beta"/>
    <property type="match status" value="1"/>
</dbReference>
<dbReference type="PANTHER" id="PTHR11848">
    <property type="entry name" value="TGF-BETA FAMILY"/>
    <property type="match status" value="1"/>
</dbReference>
<comment type="caution">
    <text evidence="18">The sequence shown here is derived from an EMBL/GenBank/DDBJ whole genome shotgun (WGS) entry which is preliminary data.</text>
</comment>
<reference evidence="18 19" key="1">
    <citation type="submission" date="2024-06" db="EMBL/GenBank/DDBJ databases">
        <authorList>
            <person name="Pan Q."/>
            <person name="Wen M."/>
            <person name="Jouanno E."/>
            <person name="Zahm M."/>
            <person name="Klopp C."/>
            <person name="Cabau C."/>
            <person name="Louis A."/>
            <person name="Berthelot C."/>
            <person name="Parey E."/>
            <person name="Roest Crollius H."/>
            <person name="Montfort J."/>
            <person name="Robinson-Rechavi M."/>
            <person name="Bouchez O."/>
            <person name="Lampietro C."/>
            <person name="Lopez Roques C."/>
            <person name="Donnadieu C."/>
            <person name="Postlethwait J."/>
            <person name="Bobe J."/>
            <person name="Verreycken H."/>
            <person name="Guiguen Y."/>
        </authorList>
    </citation>
    <scope>NUCLEOTIDE SEQUENCE [LARGE SCALE GENOMIC DNA]</scope>
    <source>
        <strain evidence="18">Up_M1</strain>
        <tissue evidence="18">Testis</tissue>
    </source>
</reference>
<name>A0ABD0WM27_UMBPY</name>
<comment type="similarity">
    <text evidence="3 14 16">Belongs to the TGF-beta family.</text>
</comment>
<evidence type="ECO:0000256" key="12">
    <source>
        <dbReference type="ARBA" id="ARBA00057824"/>
    </source>
</evidence>
<dbReference type="PRINTS" id="PR01424">
    <property type="entry name" value="TGFBETA1"/>
</dbReference>
<dbReference type="InterPro" id="IPR003939">
    <property type="entry name" value="TGFb1"/>
</dbReference>
<evidence type="ECO:0000313" key="18">
    <source>
        <dbReference type="EMBL" id="KAL0972720.1"/>
    </source>
</evidence>
<dbReference type="Gene3D" id="2.60.120.970">
    <property type="match status" value="1"/>
</dbReference>
<feature type="disulfide bond" evidence="15">
    <location>
        <begin position="311"/>
        <end position="376"/>
    </location>
</feature>
<evidence type="ECO:0000256" key="4">
    <source>
        <dbReference type="ARBA" id="ARBA00022525"/>
    </source>
</evidence>
<evidence type="ECO:0000256" key="1">
    <source>
        <dbReference type="ARBA" id="ARBA00002007"/>
    </source>
</evidence>
<dbReference type="InterPro" id="IPR015615">
    <property type="entry name" value="TGF-beta-rel"/>
</dbReference>
<evidence type="ECO:0000256" key="16">
    <source>
        <dbReference type="RuleBase" id="RU000354"/>
    </source>
</evidence>
<dbReference type="AlphaFoldDB" id="A0ABD0WM27"/>
<evidence type="ECO:0000256" key="3">
    <source>
        <dbReference type="ARBA" id="ARBA00006656"/>
    </source>
</evidence>
<proteinExistence type="inferred from homology"/>
<keyword evidence="10" id="KW-0325">Glycoprotein</keyword>
<evidence type="ECO:0000313" key="19">
    <source>
        <dbReference type="Proteomes" id="UP001557470"/>
    </source>
</evidence>
<keyword evidence="6" id="KW-0165">Cleavage on pair of basic residues</keyword>
<dbReference type="Pfam" id="PF00688">
    <property type="entry name" value="TGFb_propeptide"/>
    <property type="match status" value="1"/>
</dbReference>
<evidence type="ECO:0000256" key="5">
    <source>
        <dbReference type="ARBA" id="ARBA00022530"/>
    </source>
</evidence>
<dbReference type="PRINTS" id="PR01423">
    <property type="entry name" value="TGFBETA"/>
</dbReference>
<keyword evidence="4 14" id="KW-0964">Secreted</keyword>
<accession>A0ABD0WM27</accession>
<dbReference type="PROSITE" id="PS51362">
    <property type="entry name" value="TGF_BETA_2"/>
    <property type="match status" value="1"/>
</dbReference>
<evidence type="ECO:0000256" key="10">
    <source>
        <dbReference type="ARBA" id="ARBA00023180"/>
    </source>
</evidence>
<dbReference type="GO" id="GO:0051781">
    <property type="term" value="P:positive regulation of cell division"/>
    <property type="evidence" value="ECO:0007669"/>
    <property type="project" value="UniProtKB-UniRule"/>
</dbReference>
<feature type="signal peptide" evidence="14">
    <location>
        <begin position="1"/>
        <end position="17"/>
    </location>
</feature>
<dbReference type="PROSITE" id="PS00250">
    <property type="entry name" value="TGF_BETA_1"/>
    <property type="match status" value="1"/>
</dbReference>
<evidence type="ECO:0000256" key="6">
    <source>
        <dbReference type="ARBA" id="ARBA00022685"/>
    </source>
</evidence>
<comment type="subcellular location">
    <subcellularLocation>
        <location evidence="2">Secreted</location>
        <location evidence="2">Extracellular space</location>
        <location evidence="2">Extracellular matrix</location>
    </subcellularLocation>
</comment>
<dbReference type="InterPro" id="IPR001839">
    <property type="entry name" value="TGF-b_C"/>
</dbReference>
<dbReference type="PIRSF" id="PIRSF001787">
    <property type="entry name" value="TGF-beta"/>
    <property type="match status" value="1"/>
</dbReference>
<comment type="function">
    <text evidence="12">Required to maintain the Transforming growth factor beta-1 (TGF-beta-1) chain in a latent state during storage in extracellular matrix. Associates non-covalently with TGF-beta-1 and regulates its activation via interaction with 'milieu molecules', such as LTBP1, LRRC32/GARP and LRRC33/NRROS, that control activation of TGF-beta-1. Interaction with integrins (ITGAV:ITGB6 or ITGAV:ITGB8) results in distortion of the Latency-associated peptide chain and subsequent release of the active TGF-beta-1.</text>
</comment>
<dbReference type="PANTHER" id="PTHR11848:SF125">
    <property type="entry name" value="TRANSFORMING GROWTH FACTOR BETA-1 PROPROTEIN"/>
    <property type="match status" value="1"/>
</dbReference>